<keyword evidence="3" id="KW-1185">Reference proteome</keyword>
<accession>V7BSJ1</accession>
<dbReference type="Proteomes" id="UP000000226">
    <property type="component" value="Chromosome 5"/>
</dbReference>
<protein>
    <submittedName>
        <fullName evidence="2">Uncharacterized protein</fullName>
    </submittedName>
</protein>
<keyword evidence="1" id="KW-0732">Signal</keyword>
<proteinExistence type="predicted"/>
<dbReference type="OMA" id="NSEPHEP"/>
<sequence length="59" mass="6885">MAHSKKLLMKMILLFVIFLSMNMATARVLLWNSEPHEPDGRLLYDVPRNYNYGVPPKHS</sequence>
<evidence type="ECO:0000313" key="3">
    <source>
        <dbReference type="Proteomes" id="UP000000226"/>
    </source>
</evidence>
<dbReference type="EMBL" id="CM002292">
    <property type="protein sequence ID" value="ESW20929.1"/>
    <property type="molecule type" value="Genomic_DNA"/>
</dbReference>
<feature type="signal peptide" evidence="1">
    <location>
        <begin position="1"/>
        <end position="26"/>
    </location>
</feature>
<organism evidence="2 3">
    <name type="scientific">Phaseolus vulgaris</name>
    <name type="common">Kidney bean</name>
    <name type="synonym">French bean</name>
    <dbReference type="NCBI Taxonomy" id="3885"/>
    <lineage>
        <taxon>Eukaryota</taxon>
        <taxon>Viridiplantae</taxon>
        <taxon>Streptophyta</taxon>
        <taxon>Embryophyta</taxon>
        <taxon>Tracheophyta</taxon>
        <taxon>Spermatophyta</taxon>
        <taxon>Magnoliopsida</taxon>
        <taxon>eudicotyledons</taxon>
        <taxon>Gunneridae</taxon>
        <taxon>Pentapetalae</taxon>
        <taxon>rosids</taxon>
        <taxon>fabids</taxon>
        <taxon>Fabales</taxon>
        <taxon>Fabaceae</taxon>
        <taxon>Papilionoideae</taxon>
        <taxon>50 kb inversion clade</taxon>
        <taxon>NPAAA clade</taxon>
        <taxon>indigoferoid/millettioid clade</taxon>
        <taxon>Phaseoleae</taxon>
        <taxon>Phaseolus</taxon>
    </lineage>
</organism>
<dbReference type="Gramene" id="ESW20929">
    <property type="protein sequence ID" value="ESW20929"/>
    <property type="gene ID" value="PHAVU_005G026700g"/>
</dbReference>
<gene>
    <name evidence="2" type="ORF">PHAVU_005G026700g</name>
</gene>
<name>V7BSJ1_PHAVU</name>
<dbReference type="OrthoDB" id="1433946at2759"/>
<evidence type="ECO:0000313" key="2">
    <source>
        <dbReference type="EMBL" id="ESW20929.1"/>
    </source>
</evidence>
<dbReference type="AlphaFoldDB" id="V7BSJ1"/>
<reference evidence="3" key="1">
    <citation type="journal article" date="2014" name="Nat. Genet.">
        <title>A reference genome for common bean and genome-wide analysis of dual domestications.</title>
        <authorList>
            <person name="Schmutz J."/>
            <person name="McClean P.E."/>
            <person name="Mamidi S."/>
            <person name="Wu G.A."/>
            <person name="Cannon S.B."/>
            <person name="Grimwood J."/>
            <person name="Jenkins J."/>
            <person name="Shu S."/>
            <person name="Song Q."/>
            <person name="Chavarro C."/>
            <person name="Torres-Torres M."/>
            <person name="Geffroy V."/>
            <person name="Moghaddam S.M."/>
            <person name="Gao D."/>
            <person name="Abernathy B."/>
            <person name="Barry K."/>
            <person name="Blair M."/>
            <person name="Brick M.A."/>
            <person name="Chovatia M."/>
            <person name="Gepts P."/>
            <person name="Goodstein D.M."/>
            <person name="Gonzales M."/>
            <person name="Hellsten U."/>
            <person name="Hyten D.L."/>
            <person name="Jia G."/>
            <person name="Kelly J.D."/>
            <person name="Kudrna D."/>
            <person name="Lee R."/>
            <person name="Richard M.M."/>
            <person name="Miklas P.N."/>
            <person name="Osorno J.M."/>
            <person name="Rodrigues J."/>
            <person name="Thareau V."/>
            <person name="Urrea C.A."/>
            <person name="Wang M."/>
            <person name="Yu Y."/>
            <person name="Zhang M."/>
            <person name="Wing R.A."/>
            <person name="Cregan P.B."/>
            <person name="Rokhsar D.S."/>
            <person name="Jackson S.A."/>
        </authorList>
    </citation>
    <scope>NUCLEOTIDE SEQUENCE [LARGE SCALE GENOMIC DNA]</scope>
    <source>
        <strain evidence="3">cv. G19833</strain>
    </source>
</reference>
<feature type="chain" id="PRO_5004754691" evidence="1">
    <location>
        <begin position="27"/>
        <end position="59"/>
    </location>
</feature>
<evidence type="ECO:0000256" key="1">
    <source>
        <dbReference type="SAM" id="SignalP"/>
    </source>
</evidence>